<name>A0A7Z7LXR2_9FLAO</name>
<organism evidence="1 2">
    <name type="scientific">Elizabethkingia anophelis</name>
    <dbReference type="NCBI Taxonomy" id="1117645"/>
    <lineage>
        <taxon>Bacteria</taxon>
        <taxon>Pseudomonadati</taxon>
        <taxon>Bacteroidota</taxon>
        <taxon>Flavobacteriia</taxon>
        <taxon>Flavobacteriales</taxon>
        <taxon>Weeksellaceae</taxon>
        <taxon>Elizabethkingia</taxon>
    </lineage>
</organism>
<protein>
    <recommendedName>
        <fullName evidence="3">Bacteriocin</fullName>
    </recommendedName>
</protein>
<evidence type="ECO:0000313" key="2">
    <source>
        <dbReference type="Proteomes" id="UP000254876"/>
    </source>
</evidence>
<evidence type="ECO:0008006" key="3">
    <source>
        <dbReference type="Google" id="ProtNLM"/>
    </source>
</evidence>
<accession>A0A7Z7LXR2</accession>
<comment type="caution">
    <text evidence="1">The sequence shown here is derived from an EMBL/GenBank/DDBJ whole genome shotgun (WGS) entry which is preliminary data.</text>
</comment>
<evidence type="ECO:0000313" key="1">
    <source>
        <dbReference type="EMBL" id="STD09316.1"/>
    </source>
</evidence>
<dbReference type="AlphaFoldDB" id="A0A7Z7LXR2"/>
<dbReference type="EMBL" id="UFYD01000001">
    <property type="protein sequence ID" value="STD09316.1"/>
    <property type="molecule type" value="Genomic_DNA"/>
</dbReference>
<dbReference type="RefSeq" id="WP_165689359.1">
    <property type="nucleotide sequence ID" value="NZ_CP069277.1"/>
</dbReference>
<dbReference type="Proteomes" id="UP000254876">
    <property type="component" value="Unassembled WGS sequence"/>
</dbReference>
<proteinExistence type="predicted"/>
<gene>
    <name evidence="1" type="ORF">NCTC10588_02989</name>
</gene>
<sequence length="58" mass="6148">MKKLVRDQLKVVTGGIGCNPSAGIDCPRNTVCCALEWNSPSGVCRKSQDDGACWAPNP</sequence>
<reference evidence="1 2" key="1">
    <citation type="submission" date="2018-06" db="EMBL/GenBank/DDBJ databases">
        <authorList>
            <consortium name="Pathogen Informatics"/>
            <person name="Doyle S."/>
        </authorList>
    </citation>
    <scope>NUCLEOTIDE SEQUENCE [LARGE SCALE GENOMIC DNA]</scope>
    <source>
        <strain evidence="1 2">NCTC10588</strain>
    </source>
</reference>